<dbReference type="OrthoDB" id="8587at2"/>
<dbReference type="Gene3D" id="2.60.40.2610">
    <property type="entry name" value="Outer membrane usher protein FimD, plug domain"/>
    <property type="match status" value="1"/>
</dbReference>
<dbReference type="Proteomes" id="UP000076077">
    <property type="component" value="Chromosome"/>
</dbReference>
<dbReference type="GO" id="GO:0009297">
    <property type="term" value="P:pilus assembly"/>
    <property type="evidence" value="ECO:0007669"/>
    <property type="project" value="InterPro"/>
</dbReference>
<dbReference type="InterPro" id="IPR000015">
    <property type="entry name" value="Fimb_usher"/>
</dbReference>
<sequence length="810" mass="89975">MASQPSFHFNNNICGRFAKFLYVSLFISVVTVSVRADVLSDSPLLVANSAEHFLHSARLEQDLYLEAFYGEITTGLIVHARLSREKLYVIAGDLWEIGLQLPMQDPDQWVALDSVPGLSYRYDIPTQSLILHAPPNLRRAQHLGYQPPPPVEVRRDHGLLFSYDFYGREWQDSSNASLGTSLNWFGRYGSVKISGVSRSGDENIGYRRLDSFWTYSDPQQLWTWTAGDLISGGHSWNRPVRMGGVQWRRNFEVRPDLITLPVPRFDGSASLPSTVELYVNNILQYGANVDSGPFVLDALPRIGGAGMATLVVTDALGRATETSVPLYVDHRRLARGLSDFSIEAGVLRTNFEGGWDDYGEHPVASASWLQGITDTFTFEAHGELAEELRLAGIGGVWSPEGRWGLLSGSLAFSDGQNRNERDKSGHQYSLGYQWVGPIFGFDLQSLRRSRGYRDLADLDTDRTLIERWLNAQDRATLWLQTGRGSLAYSYLRWRDHRDRLLPREIFSSHSLSWTQNIGRRLSFSATLFKDDENGSGGSVTFSIPLQHLAYASVGVQRQSGGNNQPRAMLRHTVPYEGGWGWWLQGGNSDGDYGQAALETRGRYFEARAGIDWDSGKRGYFLEMGGSLAVMDGRVIASRRIQDAFALVYTGIGDVPVLSENRLYGYTDHEGYLLIPDLRGWQRNRIGINPDQLGANLAVAEFEQFAVPADHAGQLIVFPIVQLRPAIITLLDQSGDAIAAGSIATLLPGGEGQTLPVGFDGELYLEDISGGARIEVQQGRLICHYHIDPGDGQSAPLTRLRLSPDICEELP</sequence>
<dbReference type="GO" id="GO:0009279">
    <property type="term" value="C:cell outer membrane"/>
    <property type="evidence" value="ECO:0007669"/>
    <property type="project" value="TreeGrafter"/>
</dbReference>
<dbReference type="Gene3D" id="2.60.40.3110">
    <property type="match status" value="1"/>
</dbReference>
<dbReference type="RefSeq" id="WP_067156596.1">
    <property type="nucleotide sequence ID" value="NZ_CP014864.1"/>
</dbReference>
<dbReference type="PANTHER" id="PTHR30451">
    <property type="entry name" value="OUTER MEMBRANE USHER PROTEIN"/>
    <property type="match status" value="1"/>
</dbReference>
<protein>
    <recommendedName>
        <fullName evidence="3">Outer membrane usher protein</fullName>
    </recommendedName>
</protein>
<name>A0A143HPU8_MICTH</name>
<dbReference type="KEGG" id="mthd:A3224_15260"/>
<dbReference type="GeneID" id="76609388"/>
<accession>A0A143HPU8</accession>
<dbReference type="GO" id="GO:0015473">
    <property type="term" value="F:fimbrial usher porin activity"/>
    <property type="evidence" value="ECO:0007669"/>
    <property type="project" value="InterPro"/>
</dbReference>
<dbReference type="InterPro" id="IPR042186">
    <property type="entry name" value="FimD_plug_dom"/>
</dbReference>
<dbReference type="Pfam" id="PF00577">
    <property type="entry name" value="Usher"/>
    <property type="match status" value="1"/>
</dbReference>
<reference evidence="2" key="1">
    <citation type="submission" date="2016-03" db="EMBL/GenBank/DDBJ databases">
        <authorList>
            <person name="Lee Y.-S."/>
            <person name="Choi Y.-L."/>
        </authorList>
    </citation>
    <scope>NUCLEOTIDE SEQUENCE [LARGE SCALE GENOMIC DNA]</scope>
    <source>
        <strain evidence="2">DAU221</strain>
    </source>
</reference>
<keyword evidence="2" id="KW-1185">Reference proteome</keyword>
<evidence type="ECO:0008006" key="3">
    <source>
        <dbReference type="Google" id="ProtNLM"/>
    </source>
</evidence>
<gene>
    <name evidence="1" type="ORF">A3224_15260</name>
</gene>
<dbReference type="PANTHER" id="PTHR30451:SF5">
    <property type="entry name" value="SLR0019 PROTEIN"/>
    <property type="match status" value="1"/>
</dbReference>
<organism evidence="1 2">
    <name type="scientific">Microbulbifer thermotolerans</name>
    <dbReference type="NCBI Taxonomy" id="252514"/>
    <lineage>
        <taxon>Bacteria</taxon>
        <taxon>Pseudomonadati</taxon>
        <taxon>Pseudomonadota</taxon>
        <taxon>Gammaproteobacteria</taxon>
        <taxon>Cellvibrionales</taxon>
        <taxon>Microbulbiferaceae</taxon>
        <taxon>Microbulbifer</taxon>
    </lineage>
</organism>
<proteinExistence type="predicted"/>
<dbReference type="AlphaFoldDB" id="A0A143HPU8"/>
<dbReference type="STRING" id="252514.A3224_15260"/>
<evidence type="ECO:0000313" key="1">
    <source>
        <dbReference type="EMBL" id="AMX03764.1"/>
    </source>
</evidence>
<dbReference type="EMBL" id="CP014864">
    <property type="protein sequence ID" value="AMX03764.1"/>
    <property type="molecule type" value="Genomic_DNA"/>
</dbReference>
<evidence type="ECO:0000313" key="2">
    <source>
        <dbReference type="Proteomes" id="UP000076077"/>
    </source>
</evidence>